<dbReference type="PANTHER" id="PTHR33236">
    <property type="entry name" value="INTRAFLAGELLAR TRANSPORT PROTEIN 122 FAMILY PROTEIN-RELATED"/>
    <property type="match status" value="1"/>
</dbReference>
<keyword evidence="1" id="KW-0732">Signal</keyword>
<dbReference type="InParanoid" id="A0A7R8UCN3"/>
<reference evidence="3 4" key="1">
    <citation type="submission" date="2020-11" db="EMBL/GenBank/DDBJ databases">
        <authorList>
            <person name="Wallbank WR R."/>
            <person name="Pardo Diaz C."/>
            <person name="Kozak K."/>
            <person name="Martin S."/>
            <person name="Jiggins C."/>
            <person name="Moest M."/>
            <person name="Warren A I."/>
            <person name="Generalovic N T."/>
            <person name="Byers J.R.P. K."/>
            <person name="Montejo-Kovacevich G."/>
            <person name="Yen C E."/>
        </authorList>
    </citation>
    <scope>NUCLEOTIDE SEQUENCE [LARGE SCALE GENOMIC DNA]</scope>
</reference>
<dbReference type="PANTHER" id="PTHR33236:SF12">
    <property type="entry name" value="CUB DOMAIN-CONTAINING PROTEIN-RELATED"/>
    <property type="match status" value="1"/>
</dbReference>
<gene>
    <name evidence="3" type="ORF">HERILL_LOCUS851</name>
</gene>
<dbReference type="EMBL" id="LR899009">
    <property type="protein sequence ID" value="CAD7077509.1"/>
    <property type="molecule type" value="Genomic_DNA"/>
</dbReference>
<name>A0A7R8UCN3_HERIL</name>
<dbReference type="Pfam" id="PF26080">
    <property type="entry name" value="CUB_animal"/>
    <property type="match status" value="1"/>
</dbReference>
<dbReference type="AlphaFoldDB" id="A0A7R8UCN3"/>
<evidence type="ECO:0000313" key="4">
    <source>
        <dbReference type="Proteomes" id="UP000594454"/>
    </source>
</evidence>
<evidence type="ECO:0000313" key="3">
    <source>
        <dbReference type="EMBL" id="CAD7077509.1"/>
    </source>
</evidence>
<protein>
    <recommendedName>
        <fullName evidence="2">CUB domain-containing protein</fullName>
    </recommendedName>
</protein>
<feature type="domain" description="CUB" evidence="2">
    <location>
        <begin position="351"/>
        <end position="475"/>
    </location>
</feature>
<evidence type="ECO:0000256" key="1">
    <source>
        <dbReference type="SAM" id="SignalP"/>
    </source>
</evidence>
<feature type="signal peptide" evidence="1">
    <location>
        <begin position="1"/>
        <end position="21"/>
    </location>
</feature>
<dbReference type="InterPro" id="IPR035914">
    <property type="entry name" value="Sperma_CUB_dom_sf"/>
</dbReference>
<feature type="chain" id="PRO_5030750649" description="CUB domain-containing protein" evidence="1">
    <location>
        <begin position="22"/>
        <end position="494"/>
    </location>
</feature>
<dbReference type="Gene3D" id="2.60.120.290">
    <property type="entry name" value="Spermadhesin, CUB domain"/>
    <property type="match status" value="1"/>
</dbReference>
<dbReference type="Proteomes" id="UP000594454">
    <property type="component" value="Chromosome 1"/>
</dbReference>
<dbReference type="InterPro" id="IPR058698">
    <property type="entry name" value="CUB_metazoa"/>
</dbReference>
<organism evidence="3 4">
    <name type="scientific">Hermetia illucens</name>
    <name type="common">Black soldier fly</name>
    <dbReference type="NCBI Taxonomy" id="343691"/>
    <lineage>
        <taxon>Eukaryota</taxon>
        <taxon>Metazoa</taxon>
        <taxon>Ecdysozoa</taxon>
        <taxon>Arthropoda</taxon>
        <taxon>Hexapoda</taxon>
        <taxon>Insecta</taxon>
        <taxon>Pterygota</taxon>
        <taxon>Neoptera</taxon>
        <taxon>Endopterygota</taxon>
        <taxon>Diptera</taxon>
        <taxon>Brachycera</taxon>
        <taxon>Stratiomyomorpha</taxon>
        <taxon>Stratiomyidae</taxon>
        <taxon>Hermetiinae</taxon>
        <taxon>Hermetia</taxon>
    </lineage>
</organism>
<proteinExistence type="predicted"/>
<accession>A0A7R8UCN3</accession>
<dbReference type="OrthoDB" id="6378913at2759"/>
<keyword evidence="4" id="KW-1185">Reference proteome</keyword>
<evidence type="ECO:0000259" key="2">
    <source>
        <dbReference type="Pfam" id="PF26080"/>
    </source>
</evidence>
<sequence>MWRNIALVAVSALVTVSFASGGFSNAKEEQTVHVNLTSQREAKLGGHGLGTVGGGLGGGLGVGGGLGLGGAGIGVGPGLRPGLGSGGLGGIGTGGLGGIGTGGLGGIGGGLGGIGGGLGGIGGGLGGIGSGGLGGGLLRPGNRFNGYTLYSACEAQFGPSGICLSSGDCSRGGGTSVGVCWPVGICCFTTMACGQTSSAKRIYLNGNSYSEGPDCFYRIQPYSQNVCQLRIEFTTNFPKENNENQDPVEIPIECTRNFIRIAGINFCGSNFKQNLHLPFSVWDTSNGVIVVRQMETAQSFWDITITQIECPTAIIPARPVVNGGFGLPNRAATNIANVPKSKNYDLDLIAPPGCDQFFLEEHRRVQSFNYNNGVGPYPREIEYTICIKRRPDATYIRLNFTTFSLGGNDISDCYVLNPVTTTIPPSEDYLSIALPDPVDTFDLRPLYCDNHLANQILTSHNPGVFALHFKSGKNMGVPMSMSDIRAFEFYYDIF</sequence>